<keyword evidence="3" id="KW-0175">Coiled coil</keyword>
<dbReference type="SUPFAM" id="SSF52172">
    <property type="entry name" value="CheY-like"/>
    <property type="match status" value="1"/>
</dbReference>
<dbReference type="GO" id="GO:0016791">
    <property type="term" value="F:phosphatase activity"/>
    <property type="evidence" value="ECO:0007669"/>
    <property type="project" value="TreeGrafter"/>
</dbReference>
<dbReference type="EMBL" id="JAUUUU010000005">
    <property type="protein sequence ID" value="MDP1521119.1"/>
    <property type="molecule type" value="Genomic_DNA"/>
</dbReference>
<evidence type="ECO:0000259" key="4">
    <source>
        <dbReference type="PROSITE" id="PS50110"/>
    </source>
</evidence>
<dbReference type="GO" id="GO:0000160">
    <property type="term" value="P:phosphorelay signal transduction system"/>
    <property type="evidence" value="ECO:0007669"/>
    <property type="project" value="InterPro"/>
</dbReference>
<dbReference type="Gene3D" id="1.20.5.390">
    <property type="entry name" value="L1 transposable element, trimerization domain"/>
    <property type="match status" value="1"/>
</dbReference>
<dbReference type="PROSITE" id="PS50110">
    <property type="entry name" value="RESPONSE_REGULATORY"/>
    <property type="match status" value="1"/>
</dbReference>
<accession>A0AAW8B7D4</accession>
<dbReference type="RefSeq" id="WP_305170786.1">
    <property type="nucleotide sequence ID" value="NZ_JAUUUU010000005.1"/>
</dbReference>
<organism evidence="5 6">
    <name type="scientific">Porticoccus litoralis</name>
    <dbReference type="NCBI Taxonomy" id="434086"/>
    <lineage>
        <taxon>Bacteria</taxon>
        <taxon>Pseudomonadati</taxon>
        <taxon>Pseudomonadota</taxon>
        <taxon>Gammaproteobacteria</taxon>
        <taxon>Cellvibrionales</taxon>
        <taxon>Porticoccaceae</taxon>
        <taxon>Porticoccus</taxon>
    </lineage>
</organism>
<evidence type="ECO:0000313" key="5">
    <source>
        <dbReference type="EMBL" id="MDP1521119.1"/>
    </source>
</evidence>
<reference evidence="5" key="1">
    <citation type="journal article" date="2010" name="Int. J. Syst. Evol. Microbiol.">
        <title>Porticoccus litoralis gen. nov., sp. nov., a gammaproteobacterium isolated from the Yellow Sea.</title>
        <authorList>
            <person name="Oh H.M."/>
            <person name="Kim H."/>
            <person name="Kim K.M."/>
            <person name="Min G.S."/>
            <person name="Cho J.C."/>
        </authorList>
    </citation>
    <scope>NUCLEOTIDE SEQUENCE</scope>
    <source>
        <strain evidence="5">DSM 25064</strain>
    </source>
</reference>
<sequence>MEINGKLYIVADNQDDCHELQDLLVGTPWQVSCFDDTTAAVNAIQVDHPAVVVINLPFSDLQDQLLALASLDLDVAYIMVLPEIDPRQVVELFHQNVSDVVIRPFTGDRFREAVKRASGCKSLLVQNRQYREQLEKANRELEESLRILEIDQMAGRQVQHSLLPVTPLRHGDYEIAHRIVPSLFLSGDFVGYNVVFDRYMVLYVADVSGHGASSAFLTVLLKFILNRILRRHISLNDHEAMAKAPLGFIEHINRQIMALGLDKHLTLFSASIDMEQNILRYSVAAHMPTPVFFSEGDVRTLPGKGKPVGIFDNATWDVQEIMLPEKFAMVIVSDGVLEFLPGKSYREKEQYLADTVAHSDTSMESICEGLGINEVGDVPDDVTVLTIRRGF</sequence>
<dbReference type="AlphaFoldDB" id="A0AAW8B7D4"/>
<proteinExistence type="predicted"/>
<dbReference type="PANTHER" id="PTHR43156:SF2">
    <property type="entry name" value="STAGE II SPORULATION PROTEIN E"/>
    <property type="match status" value="1"/>
</dbReference>
<feature type="coiled-coil region" evidence="3">
    <location>
        <begin position="120"/>
        <end position="151"/>
    </location>
</feature>
<dbReference type="Gene3D" id="3.40.50.2300">
    <property type="match status" value="1"/>
</dbReference>
<gene>
    <name evidence="5" type="ORF">Q8A57_09075</name>
</gene>
<dbReference type="InterPro" id="IPR011006">
    <property type="entry name" value="CheY-like_superfamily"/>
</dbReference>
<name>A0AAW8B7D4_9GAMM</name>
<comment type="caution">
    <text evidence="5">The sequence shown here is derived from an EMBL/GenBank/DDBJ whole genome shotgun (WGS) entry which is preliminary data.</text>
</comment>
<dbReference type="Gene3D" id="3.60.40.10">
    <property type="entry name" value="PPM-type phosphatase domain"/>
    <property type="match status" value="1"/>
</dbReference>
<dbReference type="InterPro" id="IPR001789">
    <property type="entry name" value="Sig_transdc_resp-reg_receiver"/>
</dbReference>
<keyword evidence="1" id="KW-0378">Hydrolase</keyword>
<evidence type="ECO:0000256" key="2">
    <source>
        <dbReference type="PROSITE-ProRule" id="PRU00169"/>
    </source>
</evidence>
<dbReference type="InterPro" id="IPR036457">
    <property type="entry name" value="PPM-type-like_dom_sf"/>
</dbReference>
<reference evidence="5" key="2">
    <citation type="submission" date="2023-08" db="EMBL/GenBank/DDBJ databases">
        <authorList>
            <person name="Luo J."/>
        </authorList>
    </citation>
    <scope>NUCLEOTIDE SEQUENCE</scope>
    <source>
        <strain evidence="5">DSM 25064</strain>
    </source>
</reference>
<evidence type="ECO:0000256" key="3">
    <source>
        <dbReference type="SAM" id="Coils"/>
    </source>
</evidence>
<keyword evidence="6" id="KW-1185">Reference proteome</keyword>
<feature type="domain" description="Response regulatory" evidence="4">
    <location>
        <begin position="6"/>
        <end position="118"/>
    </location>
</feature>
<dbReference type="Proteomes" id="UP001178354">
    <property type="component" value="Unassembled WGS sequence"/>
</dbReference>
<evidence type="ECO:0000256" key="1">
    <source>
        <dbReference type="ARBA" id="ARBA00022801"/>
    </source>
</evidence>
<dbReference type="InterPro" id="IPR001932">
    <property type="entry name" value="PPM-type_phosphatase-like_dom"/>
</dbReference>
<protein>
    <submittedName>
        <fullName evidence="5">SpoIIE family protein phosphatase</fullName>
    </submittedName>
</protein>
<evidence type="ECO:0000313" key="6">
    <source>
        <dbReference type="Proteomes" id="UP001178354"/>
    </source>
</evidence>
<dbReference type="Pfam" id="PF07228">
    <property type="entry name" value="SpoIIE"/>
    <property type="match status" value="1"/>
</dbReference>
<dbReference type="InterPro" id="IPR052016">
    <property type="entry name" value="Bact_Sigma-Reg"/>
</dbReference>
<dbReference type="SMART" id="SM00331">
    <property type="entry name" value="PP2C_SIG"/>
    <property type="match status" value="1"/>
</dbReference>
<comment type="caution">
    <text evidence="2">Lacks conserved residue(s) required for the propagation of feature annotation.</text>
</comment>
<dbReference type="PANTHER" id="PTHR43156">
    <property type="entry name" value="STAGE II SPORULATION PROTEIN E-RELATED"/>
    <property type="match status" value="1"/>
</dbReference>